<evidence type="ECO:0000313" key="1">
    <source>
        <dbReference type="EMBL" id="OLF06429.1"/>
    </source>
</evidence>
<dbReference type="Gene3D" id="3.40.50.2000">
    <property type="entry name" value="Glycogen Phosphorylase B"/>
    <property type="match status" value="2"/>
</dbReference>
<dbReference type="Proteomes" id="UP000185596">
    <property type="component" value="Unassembled WGS sequence"/>
</dbReference>
<dbReference type="AlphaFoldDB" id="A0A1Q8BWF7"/>
<reference evidence="1 2" key="1">
    <citation type="submission" date="2016-12" db="EMBL/GenBank/DDBJ databases">
        <title>The draft genome sequence of Actinophytocola sp. 11-183.</title>
        <authorList>
            <person name="Wang W."/>
            <person name="Yuan L."/>
        </authorList>
    </citation>
    <scope>NUCLEOTIDE SEQUENCE [LARGE SCALE GENOMIC DNA]</scope>
    <source>
        <strain evidence="1 2">11-183</strain>
    </source>
</reference>
<dbReference type="InterPro" id="IPR002213">
    <property type="entry name" value="UDP_glucos_trans"/>
</dbReference>
<keyword evidence="1" id="KW-0808">Transferase</keyword>
<dbReference type="CDD" id="cd03784">
    <property type="entry name" value="GT1_Gtf-like"/>
    <property type="match status" value="1"/>
</dbReference>
<organism evidence="1 2">
    <name type="scientific">Actinophytocola xanthii</name>
    <dbReference type="NCBI Taxonomy" id="1912961"/>
    <lineage>
        <taxon>Bacteria</taxon>
        <taxon>Bacillati</taxon>
        <taxon>Actinomycetota</taxon>
        <taxon>Actinomycetes</taxon>
        <taxon>Pseudonocardiales</taxon>
        <taxon>Pseudonocardiaceae</taxon>
    </lineage>
</organism>
<dbReference type="Pfam" id="PF00201">
    <property type="entry name" value="UDPGT"/>
    <property type="match status" value="1"/>
</dbReference>
<dbReference type="RefSeq" id="WP_075130341.1">
    <property type="nucleotide sequence ID" value="NZ_MSIE01000120.1"/>
</dbReference>
<dbReference type="STRING" id="1912961.BU204_36380"/>
<keyword evidence="2" id="KW-1185">Reference proteome</keyword>
<dbReference type="GO" id="GO:0035251">
    <property type="term" value="F:UDP-glucosyltransferase activity"/>
    <property type="evidence" value="ECO:0007669"/>
    <property type="project" value="InterPro"/>
</dbReference>
<dbReference type="InterPro" id="IPR050481">
    <property type="entry name" value="UDP-glycosyltransf_plant"/>
</dbReference>
<dbReference type="SUPFAM" id="SSF53756">
    <property type="entry name" value="UDP-Glycosyltransferase/glycogen phosphorylase"/>
    <property type="match status" value="1"/>
</dbReference>
<dbReference type="PANTHER" id="PTHR48049:SF132">
    <property type="entry name" value="GLYCOSYLTRANSFERASE"/>
    <property type="match status" value="1"/>
</dbReference>
<sequence length="469" mass="52566">MAASSDPVRRPVLMVGLPESGLINPLLVLAGELARRGVNDLLFATDEPRRAEVEALTSASKVEFVSLGEVLPELSALTWDDRTYRAVTQRSPLRALRALLKNSFDPTLRIPKYRALREAVAEHRPAVMVIDAMCDFAVNLAITEKIPYVLSVPFLASNVVSATVPFGRTYTPRDFPTPRSGLPYPMTPAQQLRNRLFRLCTLLTFVEPSMSRRMRSESRIRRELGISRLAHRPMARFEHAERVLCYSVAEIDYPFRIPDKMHLVGAMVPPLPQAPEERELTSWLDAQTSVVYQGFGTITRLSRAEVATLVEVARRLSPDHQVLWKLPAEQQHLLPPRETLPPTLRIENWLPSQLDVLAHPNVRVFFNHAGSNAFHESLYFGKPQVLRPLWMDCHDEATRARDIGVGLALDHPERLDLADVTDKLLRVLGDPSFRERTEHLAGLQRAAGGRVAAADVVLDLPVLAGSRRG</sequence>
<protein>
    <submittedName>
        <fullName evidence="1">MGT family glycosyltransferase</fullName>
    </submittedName>
</protein>
<evidence type="ECO:0000313" key="2">
    <source>
        <dbReference type="Proteomes" id="UP000185596"/>
    </source>
</evidence>
<dbReference type="EMBL" id="MSIE01000120">
    <property type="protein sequence ID" value="OLF06429.1"/>
    <property type="molecule type" value="Genomic_DNA"/>
</dbReference>
<name>A0A1Q8BWF7_9PSEU</name>
<gene>
    <name evidence="1" type="ORF">BU204_36380</name>
</gene>
<dbReference type="OrthoDB" id="764352at2"/>
<dbReference type="PANTHER" id="PTHR48049">
    <property type="entry name" value="GLYCOSYLTRANSFERASE"/>
    <property type="match status" value="1"/>
</dbReference>
<accession>A0A1Q8BWF7</accession>
<proteinExistence type="predicted"/>
<comment type="caution">
    <text evidence="1">The sequence shown here is derived from an EMBL/GenBank/DDBJ whole genome shotgun (WGS) entry which is preliminary data.</text>
</comment>